<dbReference type="InterPro" id="IPR029526">
    <property type="entry name" value="PGBD"/>
</dbReference>
<evidence type="ECO:0000313" key="4">
    <source>
        <dbReference type="Proteomes" id="UP000028524"/>
    </source>
</evidence>
<dbReference type="HOGENOM" id="CLU_981988_0_0_1"/>
<keyword evidence="1" id="KW-0472">Membrane</keyword>
<dbReference type="PANTHER" id="PTHR46599:SF3">
    <property type="entry name" value="PIGGYBAC TRANSPOSABLE ELEMENT-DERIVED PROTEIN 4"/>
    <property type="match status" value="1"/>
</dbReference>
<sequence length="284" mass="30940">HQRKAADNEIALSSTQTVIVSLVSRLLAAIYHVLFDNLFSSPHLFRALRDRGIAATGTCRTNCGLYEPIVVAKQQDHQGQEFTHRVRHRPLTIGTSCLTKKAFSKNRVKKLPMLAAIAAYNDQMGAVDIGDQLQATEGLDHCIRLGGWRAIAWTFLLEVALVNGYLLQPPGLPPGPPHIRVEMAEGIGAASGLAGLLNTVITWFDYVLVAKQAAPRLQSLLAAGLTGSQIEDGDSLKSAGSFQLDESEEQLAITTLRAVAALFEEYQKLCHREREGKSEDNCSV</sequence>
<dbReference type="AlphaFoldDB" id="A0A084R121"/>
<feature type="non-terminal residue" evidence="3">
    <location>
        <position position="1"/>
    </location>
</feature>
<feature type="transmembrane region" description="Helical" evidence="1">
    <location>
        <begin position="150"/>
        <end position="167"/>
    </location>
</feature>
<feature type="domain" description="PiggyBac transposable element-derived protein" evidence="2">
    <location>
        <begin position="7"/>
        <end position="165"/>
    </location>
</feature>
<protein>
    <recommendedName>
        <fullName evidence="2">PiggyBac transposable element-derived protein domain-containing protein</fullName>
    </recommendedName>
</protein>
<accession>A0A084R121</accession>
<organism evidence="3 4">
    <name type="scientific">Stachybotrys chlorohalonatus (strain IBT 40285)</name>
    <dbReference type="NCBI Taxonomy" id="1283841"/>
    <lineage>
        <taxon>Eukaryota</taxon>
        <taxon>Fungi</taxon>
        <taxon>Dikarya</taxon>
        <taxon>Ascomycota</taxon>
        <taxon>Pezizomycotina</taxon>
        <taxon>Sordariomycetes</taxon>
        <taxon>Hypocreomycetidae</taxon>
        <taxon>Hypocreales</taxon>
        <taxon>Stachybotryaceae</taxon>
        <taxon>Stachybotrys</taxon>
    </lineage>
</organism>
<keyword evidence="1" id="KW-0812">Transmembrane</keyword>
<reference evidence="3 4" key="1">
    <citation type="journal article" date="2014" name="BMC Genomics">
        <title>Comparative genome sequencing reveals chemotype-specific gene clusters in the toxigenic black mold Stachybotrys.</title>
        <authorList>
            <person name="Semeiks J."/>
            <person name="Borek D."/>
            <person name="Otwinowski Z."/>
            <person name="Grishin N.V."/>
        </authorList>
    </citation>
    <scope>NUCLEOTIDE SEQUENCE [LARGE SCALE GENOMIC DNA]</scope>
    <source>
        <strain evidence="3 4">IBT 40285</strain>
    </source>
</reference>
<dbReference type="Pfam" id="PF13843">
    <property type="entry name" value="DDE_Tnp_1_7"/>
    <property type="match status" value="1"/>
</dbReference>
<keyword evidence="4" id="KW-1185">Reference proteome</keyword>
<evidence type="ECO:0000256" key="1">
    <source>
        <dbReference type="SAM" id="Phobius"/>
    </source>
</evidence>
<keyword evidence="1" id="KW-1133">Transmembrane helix</keyword>
<dbReference type="OrthoDB" id="2431486at2759"/>
<dbReference type="InParanoid" id="A0A084R121"/>
<proteinExistence type="predicted"/>
<evidence type="ECO:0000259" key="2">
    <source>
        <dbReference type="Pfam" id="PF13843"/>
    </source>
</evidence>
<dbReference type="PANTHER" id="PTHR46599">
    <property type="entry name" value="PIGGYBAC TRANSPOSABLE ELEMENT-DERIVED PROTEIN 4"/>
    <property type="match status" value="1"/>
</dbReference>
<dbReference type="STRING" id="1283841.A0A084R121"/>
<feature type="transmembrane region" description="Helical" evidence="1">
    <location>
        <begin position="187"/>
        <end position="209"/>
    </location>
</feature>
<dbReference type="Proteomes" id="UP000028524">
    <property type="component" value="Unassembled WGS sequence"/>
</dbReference>
<dbReference type="EMBL" id="KL659328">
    <property type="protein sequence ID" value="KFA69906.1"/>
    <property type="molecule type" value="Genomic_DNA"/>
</dbReference>
<gene>
    <name evidence="3" type="ORF">S40285_07450</name>
</gene>
<name>A0A084R121_STAC4</name>
<evidence type="ECO:0000313" key="3">
    <source>
        <dbReference type="EMBL" id="KFA69906.1"/>
    </source>
</evidence>